<gene>
    <name evidence="3" type="ORF">SAMN04488101_101153</name>
</gene>
<evidence type="ECO:0000259" key="2">
    <source>
        <dbReference type="Pfam" id="PF06605"/>
    </source>
</evidence>
<keyword evidence="4" id="KW-1185">Reference proteome</keyword>
<dbReference type="EMBL" id="FWYB01000001">
    <property type="protein sequence ID" value="SMC53392.1"/>
    <property type="molecule type" value="Genomic_DNA"/>
</dbReference>
<keyword evidence="1" id="KW-0175">Coiled coil</keyword>
<name>A0A1W1ZYW3_9SPHI</name>
<evidence type="ECO:0000313" key="3">
    <source>
        <dbReference type="EMBL" id="SMC53392.1"/>
    </source>
</evidence>
<evidence type="ECO:0000256" key="1">
    <source>
        <dbReference type="SAM" id="Coils"/>
    </source>
</evidence>
<dbReference type="InterPro" id="IPR010572">
    <property type="entry name" value="Tail_dom"/>
</dbReference>
<reference evidence="3 4" key="1">
    <citation type="submission" date="2017-04" db="EMBL/GenBank/DDBJ databases">
        <authorList>
            <person name="Afonso C.L."/>
            <person name="Miller P.J."/>
            <person name="Scott M.A."/>
            <person name="Spackman E."/>
            <person name="Goraichik I."/>
            <person name="Dimitrov K.M."/>
            <person name="Suarez D.L."/>
            <person name="Swayne D.E."/>
        </authorList>
    </citation>
    <scope>NUCLEOTIDE SEQUENCE [LARGE SCALE GENOMIC DNA]</scope>
    <source>
        <strain evidence="3 4">DSM 19625</strain>
    </source>
</reference>
<organism evidence="3 4">
    <name type="scientific">Pedobacter nyackensis</name>
    <dbReference type="NCBI Taxonomy" id="475255"/>
    <lineage>
        <taxon>Bacteria</taxon>
        <taxon>Pseudomonadati</taxon>
        <taxon>Bacteroidota</taxon>
        <taxon>Sphingobacteriia</taxon>
        <taxon>Sphingobacteriales</taxon>
        <taxon>Sphingobacteriaceae</taxon>
        <taxon>Pedobacter</taxon>
    </lineage>
</organism>
<feature type="coiled-coil region" evidence="1">
    <location>
        <begin position="1122"/>
        <end position="1149"/>
    </location>
</feature>
<evidence type="ECO:0000313" key="4">
    <source>
        <dbReference type="Proteomes" id="UP000192678"/>
    </source>
</evidence>
<feature type="domain" description="Tail spike" evidence="2">
    <location>
        <begin position="107"/>
        <end position="213"/>
    </location>
</feature>
<protein>
    <recommendedName>
        <fullName evidence="2">Tail spike domain-containing protein</fullName>
    </recommendedName>
</protein>
<dbReference type="Proteomes" id="UP000192678">
    <property type="component" value="Unassembled WGS sequence"/>
</dbReference>
<accession>A0A1W1ZYW3</accession>
<sequence>MQIQVLREGEVISTFDIDEGTVFNEKLQSARLITCPVSAVNALPLQEGDYIIHKGENYIINTLPEFDKDGSALQKKYNITFEAEFYLLLDKYVINSMQQKEFPLYGSALDHLNMIFASANRNDTGWTVGEVASTEGELINYNWTYVRAALDEIAAAFKLEWSFTGRTIRMVSTIGVDTGLTFEVGRGKGLHQIKRSQDSSKSVVTRVFGVGGSRNIEASYRGGVERSLIFEGRYVETPGVTAGTERVREGRYTNEEIYPRFNGVVSGVVVNRDTEGVITDVVITDNAIDFDINAHLQEGVKAKVSFRTGALTGAEFEIASYNAATKEIELIPVADTIGYVLPNDLNLPVIGDKFTLLEMKMPAAYVAAAELELRNATLQYLDDNKSARLLYGAKPDEKHLRDNNIVLKVGDRGTVIESEIDVNEILRFTEISYPLVNEFDVTAVVGNEIRYDRVVKLFADVLQTRKDVQTIDRRSVELAKRGVQNLRALESSIFDTDGKFDSDKLNVGVLTTMLAIIGTRSQNFKLANVYITDNYNANANAVSISGGSLIHFEISNPGNLAEWTITPIVQSGLVPASLYYVYCKCSKTSQVGSFVITTDKIKPEDVPGFWMFLAGVIYPVVDGWRNSDFTNGLADINPARLKIGKIISRDGLTGFDLDNSTIFGKIAFASGSNGYDNIADKPDLSIYATEGFVDAIAADLQNQIDGSITTWFYGYEPTLANVPANGWLTTDEKNQHLGDLFYDTLTGYAYRFQLAGAYGWVKITDTDITLALAKAQEAQDTADGKRRVFTATPVTPYDVGDLWTQGASGDLMRCAVARATGVYVASDWVKAVKYTDDTAVDNLVIGGRNFLRDSGVSVENDNYNIANYTYSERMVSGQVYTITIWGSLGAGKAYFGAWNENGSVGLATLNQISDGVYSRTFTGTENSLGAPHISIFAVDSSVVVNSRIDKIKLEKGNKATDWTAAPEDLQLAAQQTADAARDAAKAYADAQDYLKEVQTKAYADGIVDAEEARAIADAEAKLALAYSDATAKANAARVAAEAAAASDATNKANAAQSAAIASANATAEVIAQSKADIAQAAAISVASTDAQNKANAAYSNSLAAAQTYASTVANSAATQAEINAAADALNKANAAKAAAEATAAAAQSALTAQLKTMAYRDINIAGSQGVTIVDGGNFVTFNADIAYLKANVANIEYLEALDIVAKTLAATQGTIGGWTIGATTLYSGTDPGNYIELQSGSSPRLYMRNSAQAAGEYSMINSSGVFIMSNGNSLPTGYGSYNAVAAFKLKTVSSINDVALYCWAPSGSNAFICEGDAFFSKAVTVVGSVILDSNIYATGGNYNFQNIPHVNDIGVNVNNTHTLRVVIAGGHFGRIVRY</sequence>
<proteinExistence type="predicted"/>
<dbReference type="OrthoDB" id="1031347at2"/>
<dbReference type="Pfam" id="PF06605">
    <property type="entry name" value="Prophage_tail"/>
    <property type="match status" value="1"/>
</dbReference>
<dbReference type="STRING" id="475255.SAMN04488101_101153"/>
<dbReference type="RefSeq" id="WP_084286755.1">
    <property type="nucleotide sequence ID" value="NZ_FWYB01000001.1"/>
</dbReference>